<comment type="caution">
    <text evidence="1">The sequence shown here is derived from an EMBL/GenBank/DDBJ whole genome shotgun (WGS) entry which is preliminary data.</text>
</comment>
<dbReference type="Gene3D" id="3.20.80.10">
    <property type="entry name" value="Regulatory factor, effector binding domain"/>
    <property type="match status" value="1"/>
</dbReference>
<evidence type="ECO:0000313" key="1">
    <source>
        <dbReference type="EMBL" id="MCJ8208730.1"/>
    </source>
</evidence>
<evidence type="ECO:0000313" key="2">
    <source>
        <dbReference type="Proteomes" id="UP001139450"/>
    </source>
</evidence>
<accession>A0A9X1X1R7</accession>
<reference evidence="1" key="1">
    <citation type="submission" date="2022-04" db="EMBL/GenBank/DDBJ databases">
        <title>Mucilaginibacter sp. RS28 isolated from freshwater.</title>
        <authorList>
            <person name="Ko S.-R."/>
        </authorList>
    </citation>
    <scope>NUCLEOTIDE SEQUENCE</scope>
    <source>
        <strain evidence="1">RS28</strain>
    </source>
</reference>
<dbReference type="AlphaFoldDB" id="A0A9X1X1R7"/>
<dbReference type="Proteomes" id="UP001139450">
    <property type="component" value="Unassembled WGS sequence"/>
</dbReference>
<sequence>MKRIALTILGVLILLIISTYIFVPAQLVINRQVKIYTPEQAIFKYLLHPKTWTGWWPEAQQEFVTRKTTLSGVDGTLILDKDSIRSQITYDVQEVSTMHITWAAVLETGVNPITRVNRYLKAQHIADSIDHILESAKNFLEDDRKVYGIHVEKVQILDSLVLTTKVIKDHQLSTDEIYQLVNSLKAYAAKSRAEVIGNPIMNRTKMAENSYQTMVAVPVNKWLPATSDIFTKKMVAHGNLLAANVTGGPNTVRQALEQLTNYMKDNRYIPPAIPYVELVTDRSKQPDSTKWITRINYPVL</sequence>
<name>A0A9X1X1R7_9SPHI</name>
<dbReference type="EMBL" id="JALJEJ010000001">
    <property type="protein sequence ID" value="MCJ8208730.1"/>
    <property type="molecule type" value="Genomic_DNA"/>
</dbReference>
<dbReference type="InterPro" id="IPR011256">
    <property type="entry name" value="Reg_factor_effector_dom_sf"/>
</dbReference>
<organism evidence="1 2">
    <name type="scientific">Mucilaginibacter straminoryzae</name>
    <dbReference type="NCBI Taxonomy" id="2932774"/>
    <lineage>
        <taxon>Bacteria</taxon>
        <taxon>Pseudomonadati</taxon>
        <taxon>Bacteroidota</taxon>
        <taxon>Sphingobacteriia</taxon>
        <taxon>Sphingobacteriales</taxon>
        <taxon>Sphingobacteriaceae</taxon>
        <taxon>Mucilaginibacter</taxon>
    </lineage>
</organism>
<proteinExistence type="predicted"/>
<gene>
    <name evidence="1" type="ORF">MUY27_03360</name>
</gene>
<dbReference type="RefSeq" id="WP_245128558.1">
    <property type="nucleotide sequence ID" value="NZ_JALJEJ010000001.1"/>
</dbReference>
<keyword evidence="2" id="KW-1185">Reference proteome</keyword>
<protein>
    <submittedName>
        <fullName evidence="1">Uncharacterized protein</fullName>
    </submittedName>
</protein>